<keyword evidence="1" id="KW-1133">Transmembrane helix</keyword>
<name>A0A942A161_9BACT</name>
<sequence>MIENDADLKPDRRKGPDLWNKTLSCLGVFGWFVMFVALFIIDRARPEEENMFTKAANASVRSTWNMELIHYLFYLMIFGLCISIIGIVINSKRHHRVNDRFRYILIILGIISLFGVIKYCFKL</sequence>
<evidence type="ECO:0000313" key="2">
    <source>
        <dbReference type="EMBL" id="MBS1257566.1"/>
    </source>
</evidence>
<dbReference type="EMBL" id="JAANXD010000027">
    <property type="protein sequence ID" value="MBS1257566.1"/>
    <property type="molecule type" value="Genomic_DNA"/>
</dbReference>
<keyword evidence="1" id="KW-0812">Transmembrane</keyword>
<proteinExistence type="predicted"/>
<evidence type="ECO:0000313" key="3">
    <source>
        <dbReference type="Proteomes" id="UP000722750"/>
    </source>
</evidence>
<feature type="transmembrane region" description="Helical" evidence="1">
    <location>
        <begin position="68"/>
        <end position="89"/>
    </location>
</feature>
<feature type="transmembrane region" description="Helical" evidence="1">
    <location>
        <begin position="22"/>
        <end position="41"/>
    </location>
</feature>
<organism evidence="2 3">
    <name type="scientific">Candidatus Scalindua arabica</name>
    <dbReference type="NCBI Taxonomy" id="1127984"/>
    <lineage>
        <taxon>Bacteria</taxon>
        <taxon>Pseudomonadati</taxon>
        <taxon>Planctomycetota</taxon>
        <taxon>Candidatus Brocadiia</taxon>
        <taxon>Candidatus Brocadiales</taxon>
        <taxon>Candidatus Scalinduaceae</taxon>
        <taxon>Candidatus Scalindua</taxon>
    </lineage>
</organism>
<reference evidence="2" key="1">
    <citation type="journal article" date="2021" name="ISME J.">
        <title>Fine-scale metabolic discontinuity in a stratified prokaryote microbiome of a Red Sea deep halocline.</title>
        <authorList>
            <person name="Michoud G."/>
            <person name="Ngugi D.K."/>
            <person name="Barozzi A."/>
            <person name="Merlino G."/>
            <person name="Calleja M.L."/>
            <person name="Delgado-Huertas A."/>
            <person name="Moran X.A.G."/>
            <person name="Daffonchio D."/>
        </authorList>
    </citation>
    <scope>NUCLEOTIDE SEQUENCE</scope>
    <source>
        <strain evidence="2">SuakinDeep_MAG55_1</strain>
    </source>
</reference>
<dbReference type="Proteomes" id="UP000722750">
    <property type="component" value="Unassembled WGS sequence"/>
</dbReference>
<evidence type="ECO:0000256" key="1">
    <source>
        <dbReference type="SAM" id="Phobius"/>
    </source>
</evidence>
<protein>
    <submittedName>
        <fullName evidence="2">Uncharacterized protein</fullName>
    </submittedName>
</protein>
<gene>
    <name evidence="2" type="ORF">MAG551_00610</name>
</gene>
<dbReference type="AlphaFoldDB" id="A0A942A161"/>
<feature type="transmembrane region" description="Helical" evidence="1">
    <location>
        <begin position="101"/>
        <end position="121"/>
    </location>
</feature>
<comment type="caution">
    <text evidence="2">The sequence shown here is derived from an EMBL/GenBank/DDBJ whole genome shotgun (WGS) entry which is preliminary data.</text>
</comment>
<accession>A0A942A161</accession>
<keyword evidence="1" id="KW-0472">Membrane</keyword>